<proteinExistence type="predicted"/>
<keyword evidence="4" id="KW-1185">Reference proteome</keyword>
<evidence type="ECO:0000313" key="4">
    <source>
        <dbReference type="Proteomes" id="UP000076874"/>
    </source>
</evidence>
<feature type="region of interest" description="Disordered" evidence="1">
    <location>
        <begin position="331"/>
        <end position="407"/>
    </location>
</feature>
<gene>
    <name evidence="3" type="ORF">SPI_08024</name>
</gene>
<feature type="compositionally biased region" description="Basic and acidic residues" evidence="1">
    <location>
        <begin position="50"/>
        <end position="63"/>
    </location>
</feature>
<name>A0A167NQV5_9HYPO</name>
<feature type="region of interest" description="Disordered" evidence="1">
    <location>
        <begin position="679"/>
        <end position="738"/>
    </location>
</feature>
<feature type="region of interest" description="Disordered" evidence="1">
    <location>
        <begin position="760"/>
        <end position="883"/>
    </location>
</feature>
<feature type="compositionally biased region" description="Pro residues" evidence="1">
    <location>
        <begin position="815"/>
        <end position="830"/>
    </location>
</feature>
<protein>
    <recommendedName>
        <fullName evidence="5">Transmembrane protein</fullName>
    </recommendedName>
</protein>
<organism evidence="3 4">
    <name type="scientific">Niveomyces insectorum RCEF 264</name>
    <dbReference type="NCBI Taxonomy" id="1081102"/>
    <lineage>
        <taxon>Eukaryota</taxon>
        <taxon>Fungi</taxon>
        <taxon>Dikarya</taxon>
        <taxon>Ascomycota</taxon>
        <taxon>Pezizomycotina</taxon>
        <taxon>Sordariomycetes</taxon>
        <taxon>Hypocreomycetidae</taxon>
        <taxon>Hypocreales</taxon>
        <taxon>Cordycipitaceae</taxon>
        <taxon>Niveomyces</taxon>
    </lineage>
</organism>
<evidence type="ECO:0000313" key="3">
    <source>
        <dbReference type="EMBL" id="OAA55817.1"/>
    </source>
</evidence>
<feature type="compositionally biased region" description="Low complexity" evidence="1">
    <location>
        <begin position="513"/>
        <end position="523"/>
    </location>
</feature>
<dbReference type="AlphaFoldDB" id="A0A167NQV5"/>
<feature type="compositionally biased region" description="Basic and acidic residues" evidence="1">
    <location>
        <begin position="698"/>
        <end position="717"/>
    </location>
</feature>
<sequence length="883" mass="90321">MGSPETDTSRPRPGLYRRGNGRAASTSPGGAGSRSITLSTTRSLPKRKKNDNVRRDNANDEQLIRRQMSAAPLSYDGNKAQTCIANCRQSFLKTLLAPTQLSNDDDDIDSQYLAQICTILSGAGAEDQLWQLYWCDSTFCGVWTEAGQVGQDPNVDLFINKCQNIGYASIYDPGPPPPGYSCNSFSAADPSGDPCPNLAVAYTVTPGLGSNAIAPTTTATADTSQLIIAPLPPPATAIGSTATVAATGTETQHATVSSSSSSNGTLPFATGPLVSPGNTGTATASAAASDRQSGELSAGAKVAVSVCACVGFLLLAGFALFLVLRRGRRQQHRRPLQGGPPYDHQRGGGDDLQMGGSGSSGSGSSGGGGGGLQTRFRPSALLWLRPSPPPPTPRGRWRPSTDGAVPTPLISPVPSCASAHGAAATTGASGTSIASGVSGNSASSTVASARRSNFFATLIQPTASVQATASAHPRPRTRYSGGDRRRHLLSTIFQRNSGNGSGRGGGRAGGNGHRSLSPPLTSLSPPPSPTALGANSKSDRPGDISNNAFFPVYGNSYAPYYFPSSPICAPTTNKLEPRRESTPTAGSDAGVSKKPTKTKWQPQQQLTRSPSLARLPIASAFLSRYDADSDSNNNNNSNGSSGPTLDVCGSALTTNMVAPLARPQLKTAPDVVAETVAPPLLSSGTTDPLVGGPARPPRPHEAALEIPDLVKPDDALRPRSSSAVVVGPSGRSFSVPTPATVATARNAGTFSGRTTAPPVFSSLSLSSSPTTPWAPAVRSSASSQAADDGSRKSNNNSSSSSNNNRNTTPTMPLSPLGPPPNRALPAPPPALSTATNNSQPASAPPHNNRLASVHAPPSSNGRGSDGGGSSGAPFVRSAPNRQG</sequence>
<dbReference type="OrthoDB" id="5244978at2759"/>
<feature type="region of interest" description="Disordered" evidence="1">
    <location>
        <begin position="419"/>
        <end position="443"/>
    </location>
</feature>
<dbReference type="Proteomes" id="UP000076874">
    <property type="component" value="Unassembled WGS sequence"/>
</dbReference>
<feature type="region of interest" description="Disordered" evidence="1">
    <location>
        <begin position="1"/>
        <end position="63"/>
    </location>
</feature>
<keyword evidence="2" id="KW-0812">Transmembrane</keyword>
<feature type="region of interest" description="Disordered" evidence="1">
    <location>
        <begin position="572"/>
        <end position="612"/>
    </location>
</feature>
<accession>A0A167NQV5</accession>
<feature type="compositionally biased region" description="Gly residues" evidence="1">
    <location>
        <begin position="355"/>
        <end position="372"/>
    </location>
</feature>
<feature type="transmembrane region" description="Helical" evidence="2">
    <location>
        <begin position="302"/>
        <end position="324"/>
    </location>
</feature>
<feature type="compositionally biased region" description="Polar residues" evidence="1">
    <location>
        <begin position="832"/>
        <end position="841"/>
    </location>
</feature>
<feature type="compositionally biased region" description="Gly residues" evidence="1">
    <location>
        <begin position="499"/>
        <end position="512"/>
    </location>
</feature>
<evidence type="ECO:0000256" key="1">
    <source>
        <dbReference type="SAM" id="MobiDB-lite"/>
    </source>
</evidence>
<keyword evidence="2" id="KW-1133">Transmembrane helix</keyword>
<evidence type="ECO:0000256" key="2">
    <source>
        <dbReference type="SAM" id="Phobius"/>
    </source>
</evidence>
<feature type="compositionally biased region" description="Low complexity" evidence="1">
    <location>
        <begin position="761"/>
        <end position="814"/>
    </location>
</feature>
<feature type="region of interest" description="Disordered" evidence="1">
    <location>
        <begin position="249"/>
        <end position="286"/>
    </location>
</feature>
<comment type="caution">
    <text evidence="3">The sequence shown here is derived from an EMBL/GenBank/DDBJ whole genome shotgun (WGS) entry which is preliminary data.</text>
</comment>
<keyword evidence="2" id="KW-0472">Membrane</keyword>
<feature type="compositionally biased region" description="Low complexity" evidence="1">
    <location>
        <begin position="33"/>
        <end position="43"/>
    </location>
</feature>
<feature type="region of interest" description="Disordered" evidence="1">
    <location>
        <begin position="464"/>
        <end position="542"/>
    </location>
</feature>
<evidence type="ECO:0008006" key="5">
    <source>
        <dbReference type="Google" id="ProtNLM"/>
    </source>
</evidence>
<dbReference type="STRING" id="1081102.A0A167NQV5"/>
<dbReference type="EMBL" id="AZHD01000018">
    <property type="protein sequence ID" value="OAA55817.1"/>
    <property type="molecule type" value="Genomic_DNA"/>
</dbReference>
<reference evidence="3 4" key="1">
    <citation type="journal article" date="2016" name="Genome Biol. Evol.">
        <title>Divergent and convergent evolution of fungal pathogenicity.</title>
        <authorList>
            <person name="Shang Y."/>
            <person name="Xiao G."/>
            <person name="Zheng P."/>
            <person name="Cen K."/>
            <person name="Zhan S."/>
            <person name="Wang C."/>
        </authorList>
    </citation>
    <scope>NUCLEOTIDE SEQUENCE [LARGE SCALE GENOMIC DNA]</scope>
    <source>
        <strain evidence="3 4">RCEF 264</strain>
    </source>
</reference>